<evidence type="ECO:0000256" key="6">
    <source>
        <dbReference type="ARBA" id="ARBA00017659"/>
    </source>
</evidence>
<evidence type="ECO:0000256" key="1">
    <source>
        <dbReference type="ARBA" id="ARBA00001946"/>
    </source>
</evidence>
<evidence type="ECO:0000313" key="20">
    <source>
        <dbReference type="EMBL" id="ACO10518.1"/>
    </source>
</evidence>
<keyword evidence="8 20" id="KW-0808">Transferase</keyword>
<reference evidence="20" key="1">
    <citation type="submission" date="2009-03" db="EMBL/GenBank/DDBJ databases">
        <title>Caligus rogercresseyi ESTs and full-length cDNAs.</title>
        <authorList>
            <person name="Yasuike M."/>
            <person name="von Schalburg K."/>
            <person name="Cooper G."/>
            <person name="Leong J."/>
            <person name="Jones S.R.M."/>
            <person name="Koop B.F."/>
        </authorList>
    </citation>
    <scope>NUCLEOTIDE SEQUENCE</scope>
    <source>
        <tissue evidence="20">Whole tissue</tissue>
    </source>
</reference>
<dbReference type="AlphaFoldDB" id="C1BNB5"/>
<feature type="transmembrane region" description="Helical" evidence="19">
    <location>
        <begin position="7"/>
        <end position="26"/>
    </location>
</feature>
<evidence type="ECO:0000256" key="12">
    <source>
        <dbReference type="ARBA" id="ARBA00022842"/>
    </source>
</evidence>
<comment type="function">
    <text evidence="17">UDP-N-acetylglucosamine--dolichyl-phosphate N-acetylglucosaminephosphotransferase that operates in the biosynthetic pathway of dolichol-linked oligosaccharides, the glycan precursors employed in protein asparagine (N)-glycosylation. The assembly of dolichol-linked oligosaccharides begins on the cytosolic side of the endoplasmic reticulum membrane and finishes in its lumen. The sequential addition of sugars to dolichol pyrophosphate produces dolichol-linked oligosaccharides containing fourteen sugars, including two GlcNAcs, nine mannoses and three glucoses. Once assembled, the oligosaccharide is transferred from the lipid to nascent proteins by oligosaccharyltransferases. Catalyzes the initial step of dolichol-linked oligosaccharide biosynthesis, transfering GlcNAc-1-P from cytosolic UDP-GlcNAc onto the carrier lipid dolichyl phosphate (P-dolichol), yielding GlcNAc-P-P-dolichol embedded in the cytoplasmic leaflet of the endoplasmic reticulum membrane.</text>
</comment>
<evidence type="ECO:0000256" key="16">
    <source>
        <dbReference type="ARBA" id="ARBA00033238"/>
    </source>
</evidence>
<dbReference type="EMBL" id="BT076094">
    <property type="protein sequence ID" value="ACO10518.1"/>
    <property type="molecule type" value="mRNA"/>
</dbReference>
<evidence type="ECO:0000256" key="4">
    <source>
        <dbReference type="ARBA" id="ARBA00009317"/>
    </source>
</evidence>
<dbReference type="UniPathway" id="UPA00378"/>
<dbReference type="InterPro" id="IPR033895">
    <property type="entry name" value="GPT"/>
</dbReference>
<feature type="transmembrane region" description="Helical" evidence="19">
    <location>
        <begin position="157"/>
        <end position="179"/>
    </location>
</feature>
<keyword evidence="9 19" id="KW-0812">Transmembrane</keyword>
<keyword evidence="13 19" id="KW-1133">Transmembrane helix</keyword>
<keyword evidence="7" id="KW-0328">Glycosyltransferase</keyword>
<evidence type="ECO:0000256" key="18">
    <source>
        <dbReference type="ARBA" id="ARBA00045078"/>
    </source>
</evidence>
<evidence type="ECO:0000256" key="10">
    <source>
        <dbReference type="ARBA" id="ARBA00022723"/>
    </source>
</evidence>
<evidence type="ECO:0000256" key="2">
    <source>
        <dbReference type="ARBA" id="ARBA00004477"/>
    </source>
</evidence>
<comment type="pathway">
    <text evidence="3">Protein modification; protein glycosylation.</text>
</comment>
<feature type="transmembrane region" description="Helical" evidence="19">
    <location>
        <begin position="215"/>
        <end position="236"/>
    </location>
</feature>
<comment type="cofactor">
    <cofactor evidence="1">
        <name>Mg(2+)</name>
        <dbReference type="ChEBI" id="CHEBI:18420"/>
    </cofactor>
</comment>
<name>C1BNB5_CALRO</name>
<evidence type="ECO:0000256" key="5">
    <source>
        <dbReference type="ARBA" id="ARBA00013225"/>
    </source>
</evidence>
<keyword evidence="14 19" id="KW-0472">Membrane</keyword>
<evidence type="ECO:0000256" key="17">
    <source>
        <dbReference type="ARBA" id="ARBA00044717"/>
    </source>
</evidence>
<organism evidence="20">
    <name type="scientific">Caligus rogercresseyi</name>
    <name type="common">Sea louse</name>
    <dbReference type="NCBI Taxonomy" id="217165"/>
    <lineage>
        <taxon>Eukaryota</taxon>
        <taxon>Metazoa</taxon>
        <taxon>Ecdysozoa</taxon>
        <taxon>Arthropoda</taxon>
        <taxon>Crustacea</taxon>
        <taxon>Multicrustacea</taxon>
        <taxon>Hexanauplia</taxon>
        <taxon>Copepoda</taxon>
        <taxon>Siphonostomatoida</taxon>
        <taxon>Caligidae</taxon>
        <taxon>Caligus</taxon>
    </lineage>
</organism>
<protein>
    <recommendedName>
        <fullName evidence="6">UDP-N-acetylglucosamine--dolichyl-phosphate N-acetylglucosaminephosphotransferase</fullName>
        <ecNumber evidence="5">2.7.8.15</ecNumber>
    </recommendedName>
    <alternativeName>
        <fullName evidence="15">GlcNAc-1-P transferase</fullName>
    </alternativeName>
    <alternativeName>
        <fullName evidence="16">N-acetylglucosamine-1-phosphate transferase</fullName>
    </alternativeName>
</protein>
<keyword evidence="11" id="KW-0256">Endoplasmic reticulum</keyword>
<dbReference type="EC" id="2.7.8.15" evidence="5"/>
<evidence type="ECO:0000256" key="3">
    <source>
        <dbReference type="ARBA" id="ARBA00004922"/>
    </source>
</evidence>
<evidence type="ECO:0000256" key="15">
    <source>
        <dbReference type="ARBA" id="ARBA00029567"/>
    </source>
</evidence>
<dbReference type="GO" id="GO:0003975">
    <property type="term" value="F:UDP-N-acetylglucosamine-dolichyl-phosphate N-acetylglucosaminephosphotransferase activity"/>
    <property type="evidence" value="ECO:0007669"/>
    <property type="project" value="UniProtKB-EC"/>
</dbReference>
<evidence type="ECO:0000256" key="13">
    <source>
        <dbReference type="ARBA" id="ARBA00022989"/>
    </source>
</evidence>
<evidence type="ECO:0000256" key="11">
    <source>
        <dbReference type="ARBA" id="ARBA00022824"/>
    </source>
</evidence>
<proteinExistence type="evidence at transcript level"/>
<feature type="transmembrane region" description="Helical" evidence="19">
    <location>
        <begin position="248"/>
        <end position="272"/>
    </location>
</feature>
<evidence type="ECO:0000256" key="14">
    <source>
        <dbReference type="ARBA" id="ARBA00023136"/>
    </source>
</evidence>
<accession>C1BNB5</accession>
<keyword evidence="10" id="KW-0479">Metal-binding</keyword>
<dbReference type="GO" id="GO:0016757">
    <property type="term" value="F:glycosyltransferase activity"/>
    <property type="evidence" value="ECO:0007669"/>
    <property type="project" value="UniProtKB-KW"/>
</dbReference>
<comment type="subcellular location">
    <subcellularLocation>
        <location evidence="2">Endoplasmic reticulum membrane</location>
        <topology evidence="2">Multi-pass membrane protein</topology>
    </subcellularLocation>
</comment>
<gene>
    <name evidence="20" type="primary">GPT</name>
</gene>
<evidence type="ECO:0000256" key="19">
    <source>
        <dbReference type="SAM" id="Phobius"/>
    </source>
</evidence>
<dbReference type="CDD" id="cd06855">
    <property type="entry name" value="GT_GPT_euk"/>
    <property type="match status" value="1"/>
</dbReference>
<dbReference type="PANTHER" id="PTHR10571">
    <property type="entry name" value="UDP-N-ACETYLGLUCOSAMINE--DOLICHYL-PHOSPHATE N-ACETYLGLUCOSAMINEPHOSPHOTRANSFERASE"/>
    <property type="match status" value="1"/>
</dbReference>
<feature type="transmembrane region" description="Helical" evidence="19">
    <location>
        <begin position="54"/>
        <end position="75"/>
    </location>
</feature>
<sequence>MKIPLEVLSGASLLGFFLTLNIIPNFRESFLKANLFGCDLNKRSGSKVPEAGGVLSGCVFLIITITCLPSALGQYLVQKDAFPHEEFARLLAALLSISAMLLLGFVDDVLDLKWRHKLALPSIASLPLLVVYYVVADRTDIVVPLMFRPLMGTYIDLGFLYYLYIGLLAVFCTNAINILSGINGLEVGQAVLIAASVGIFNLREINGPLGDYHRFSLYFILPFISTSLALLYYNWYPARVFCGDTFCYFSGMTLAVVAILGHFSKTLLLFFVPQVLNFLLSTPQLFKLLPCPRHRLPKYDPDSDTLSPSRVALPPQLSPLGALLLRVLSSLRLIRYDEKAREVSNLTLPNLCLLMTGPIFEVRLTLILLSFQVACSMIAFLIRYPLALLLYGEVVA</sequence>
<dbReference type="PANTHER" id="PTHR10571:SF0">
    <property type="entry name" value="UDP-N-ACETYLGLUCOSAMINE--DOLICHYL-PHOSPHATE N-ACETYLGLUCOSAMINEPHOSPHOTRANSFERASE"/>
    <property type="match status" value="1"/>
</dbReference>
<keyword evidence="12" id="KW-0460">Magnesium</keyword>
<evidence type="ECO:0000256" key="7">
    <source>
        <dbReference type="ARBA" id="ARBA00022676"/>
    </source>
</evidence>
<dbReference type="GO" id="GO:0005789">
    <property type="term" value="C:endoplasmic reticulum membrane"/>
    <property type="evidence" value="ECO:0007669"/>
    <property type="project" value="UniProtKB-SubCell"/>
</dbReference>
<evidence type="ECO:0000256" key="8">
    <source>
        <dbReference type="ARBA" id="ARBA00022679"/>
    </source>
</evidence>
<dbReference type="GO" id="GO:0046872">
    <property type="term" value="F:metal ion binding"/>
    <property type="evidence" value="ECO:0007669"/>
    <property type="project" value="UniProtKB-KW"/>
</dbReference>
<feature type="transmembrane region" description="Helical" evidence="19">
    <location>
        <begin position="87"/>
        <end position="106"/>
    </location>
</feature>
<dbReference type="GO" id="GO:0006488">
    <property type="term" value="P:dolichol-linked oligosaccharide biosynthetic process"/>
    <property type="evidence" value="ECO:0007669"/>
    <property type="project" value="InterPro"/>
</dbReference>
<comment type="catalytic activity">
    <reaction evidence="18">
        <text>a di-trans,poly-cis-dolichyl phosphate + UDP-N-acetyl-alpha-D-glucosamine = an N-acetyl-alpha-D-glucosaminyl-diphospho-di-trans,poly-cis-dolichol + UMP</text>
        <dbReference type="Rhea" id="RHEA:13289"/>
        <dbReference type="Rhea" id="RHEA-COMP:19498"/>
        <dbReference type="Rhea" id="RHEA-COMP:19507"/>
        <dbReference type="ChEBI" id="CHEBI:57683"/>
        <dbReference type="ChEBI" id="CHEBI:57705"/>
        <dbReference type="ChEBI" id="CHEBI:57865"/>
        <dbReference type="ChEBI" id="CHEBI:58427"/>
        <dbReference type="EC" id="2.7.8.15"/>
    </reaction>
    <physiologicalReaction direction="left-to-right" evidence="18">
        <dbReference type="Rhea" id="RHEA:13290"/>
    </physiologicalReaction>
</comment>
<feature type="transmembrane region" description="Helical" evidence="19">
    <location>
        <begin position="364"/>
        <end position="386"/>
    </location>
</feature>
<evidence type="ECO:0000256" key="9">
    <source>
        <dbReference type="ARBA" id="ARBA00022692"/>
    </source>
</evidence>
<comment type="similarity">
    <text evidence="4">Belongs to the glycosyltransferase 4 family.</text>
</comment>
<dbReference type="Pfam" id="PF00953">
    <property type="entry name" value="Glycos_transf_4"/>
    <property type="match status" value="1"/>
</dbReference>
<feature type="transmembrane region" description="Helical" evidence="19">
    <location>
        <begin position="185"/>
        <end position="203"/>
    </location>
</feature>
<dbReference type="InterPro" id="IPR000715">
    <property type="entry name" value="Glycosyl_transferase_4"/>
</dbReference>
<feature type="transmembrane region" description="Helical" evidence="19">
    <location>
        <begin position="118"/>
        <end position="136"/>
    </location>
</feature>